<dbReference type="InterPro" id="IPR035892">
    <property type="entry name" value="C2_domain_sf"/>
</dbReference>
<dbReference type="EMBL" id="JABTTQ020003473">
    <property type="protein sequence ID" value="KAK6117093.1"/>
    <property type="molecule type" value="Genomic_DNA"/>
</dbReference>
<dbReference type="Proteomes" id="UP001318860">
    <property type="component" value="Unassembled WGS sequence"/>
</dbReference>
<dbReference type="Gene3D" id="2.60.40.150">
    <property type="entry name" value="C2 domain"/>
    <property type="match status" value="1"/>
</dbReference>
<gene>
    <name evidence="2" type="ORF">DH2020_049138</name>
</gene>
<reference evidence="2 3" key="1">
    <citation type="journal article" date="2021" name="Comput. Struct. Biotechnol. J.">
        <title>De novo genome assembly of the potent medicinal plant Rehmannia glutinosa using nanopore technology.</title>
        <authorList>
            <person name="Ma L."/>
            <person name="Dong C."/>
            <person name="Song C."/>
            <person name="Wang X."/>
            <person name="Zheng X."/>
            <person name="Niu Y."/>
            <person name="Chen S."/>
            <person name="Feng W."/>
        </authorList>
    </citation>
    <scope>NUCLEOTIDE SEQUENCE [LARGE SCALE GENOMIC DNA]</scope>
    <source>
        <strain evidence="2">DH-2019</strain>
    </source>
</reference>
<protein>
    <recommendedName>
        <fullName evidence="1">C2 domain-containing protein</fullName>
    </recommendedName>
</protein>
<dbReference type="PROSITE" id="PS50004">
    <property type="entry name" value="C2"/>
    <property type="match status" value="1"/>
</dbReference>
<sequence>MQHNHQHPLLEITIISAQHLMRTTTLAFSRRIRPFITLSAASTTTTSSNKHVNMYKTRVDDGGGLNPTWGDKFQLPFDHIFFDQRYPGIYLQLYTKHLLMGQTQLGWCLIPAADIVNQFSPVGSTRFLSYRLRTRDGSRGHGIVNVAVRLDGSIGIVHPPTALISNVPYLQEMHESDESVIGIPVKS</sequence>
<keyword evidence="3" id="KW-1185">Reference proteome</keyword>
<accession>A0ABR0U3N3</accession>
<dbReference type="PANTHER" id="PTHR32246:SF66">
    <property type="entry name" value="C2 DOMAIN-CONTAINING PROTEIN"/>
    <property type="match status" value="1"/>
</dbReference>
<proteinExistence type="predicted"/>
<evidence type="ECO:0000313" key="2">
    <source>
        <dbReference type="EMBL" id="KAK6117093.1"/>
    </source>
</evidence>
<name>A0ABR0U3N3_REHGL</name>
<dbReference type="SMART" id="SM00239">
    <property type="entry name" value="C2"/>
    <property type="match status" value="1"/>
</dbReference>
<evidence type="ECO:0000313" key="3">
    <source>
        <dbReference type="Proteomes" id="UP001318860"/>
    </source>
</evidence>
<evidence type="ECO:0000259" key="1">
    <source>
        <dbReference type="PROSITE" id="PS50004"/>
    </source>
</evidence>
<dbReference type="Pfam" id="PF00168">
    <property type="entry name" value="C2"/>
    <property type="match status" value="1"/>
</dbReference>
<comment type="caution">
    <text evidence="2">The sequence shown here is derived from an EMBL/GenBank/DDBJ whole genome shotgun (WGS) entry which is preliminary data.</text>
</comment>
<dbReference type="PANTHER" id="PTHR32246">
    <property type="entry name" value="INGRESSION PROTEIN FIC1"/>
    <property type="match status" value="1"/>
</dbReference>
<organism evidence="2 3">
    <name type="scientific">Rehmannia glutinosa</name>
    <name type="common">Chinese foxglove</name>
    <dbReference type="NCBI Taxonomy" id="99300"/>
    <lineage>
        <taxon>Eukaryota</taxon>
        <taxon>Viridiplantae</taxon>
        <taxon>Streptophyta</taxon>
        <taxon>Embryophyta</taxon>
        <taxon>Tracheophyta</taxon>
        <taxon>Spermatophyta</taxon>
        <taxon>Magnoliopsida</taxon>
        <taxon>eudicotyledons</taxon>
        <taxon>Gunneridae</taxon>
        <taxon>Pentapetalae</taxon>
        <taxon>asterids</taxon>
        <taxon>lamiids</taxon>
        <taxon>Lamiales</taxon>
        <taxon>Orobanchaceae</taxon>
        <taxon>Rehmannieae</taxon>
        <taxon>Rehmannia</taxon>
    </lineage>
</organism>
<dbReference type="InterPro" id="IPR000008">
    <property type="entry name" value="C2_dom"/>
</dbReference>
<feature type="domain" description="C2" evidence="1">
    <location>
        <begin position="1"/>
        <end position="126"/>
    </location>
</feature>
<dbReference type="SUPFAM" id="SSF49562">
    <property type="entry name" value="C2 domain (Calcium/lipid-binding domain, CaLB)"/>
    <property type="match status" value="1"/>
</dbReference>